<organism evidence="1 2">
    <name type="scientific">Bifidobacterium callitrichos</name>
    <dbReference type="NCBI Taxonomy" id="762209"/>
    <lineage>
        <taxon>Bacteria</taxon>
        <taxon>Bacillati</taxon>
        <taxon>Actinomycetota</taxon>
        <taxon>Actinomycetes</taxon>
        <taxon>Bifidobacteriales</taxon>
        <taxon>Bifidobacteriaceae</taxon>
        <taxon>Bifidobacterium</taxon>
    </lineage>
</organism>
<dbReference type="Proteomes" id="UP000240228">
    <property type="component" value="Unassembled WGS sequence"/>
</dbReference>
<comment type="caution">
    <text evidence="1">The sequence shown here is derived from an EMBL/GenBank/DDBJ whole genome shotgun (WGS) entry which is preliminary data.</text>
</comment>
<sequence length="97" mass="10983">MAPVVAAATDTKADFIRAHSQDDMFYRRLVEQYLKTFGTATRSDINELLIPKFGEDLSDSEKQRKIDNLLTAMRRDGVIANTGSRRYSKWRIAGQSG</sequence>
<dbReference type="EMBL" id="NWTX01000055">
    <property type="protein sequence ID" value="PST45398.1"/>
    <property type="molecule type" value="Genomic_DNA"/>
</dbReference>
<proteinExistence type="predicted"/>
<evidence type="ECO:0000313" key="2">
    <source>
        <dbReference type="Proteomes" id="UP000240228"/>
    </source>
</evidence>
<keyword evidence="2" id="KW-1185">Reference proteome</keyword>
<name>A0A2T3G7G1_9BIFI</name>
<reference evidence="2" key="1">
    <citation type="submission" date="2017-09" db="EMBL/GenBank/DDBJ databases">
        <authorList>
            <person name="Sela D.A."/>
            <person name="Albert K."/>
        </authorList>
    </citation>
    <scope>NUCLEOTIDE SEQUENCE [LARGE SCALE GENOMIC DNA]</scope>
    <source>
        <strain evidence="2">UMA51805</strain>
    </source>
</reference>
<reference evidence="1 2" key="2">
    <citation type="submission" date="2018-03" db="EMBL/GenBank/DDBJ databases">
        <title>The comparative genomics of Bifidobacterium callitrichos reflects dietary carbohydrate utilization within the common marmoset gut.</title>
        <authorList>
            <person name="Rani A."/>
        </authorList>
    </citation>
    <scope>NUCLEOTIDE SEQUENCE [LARGE SCALE GENOMIC DNA]</scope>
    <source>
        <strain evidence="1 2">UMA51805</strain>
    </source>
</reference>
<evidence type="ECO:0000313" key="1">
    <source>
        <dbReference type="EMBL" id="PST45398.1"/>
    </source>
</evidence>
<dbReference type="AlphaFoldDB" id="A0A2T3G7G1"/>
<gene>
    <name evidence="1" type="ORF">CPA40_11275</name>
</gene>
<accession>A0A2T3G7G1</accession>
<protein>
    <submittedName>
        <fullName evidence="1">Uncharacterized protein</fullName>
    </submittedName>
</protein>